<dbReference type="GeneID" id="96900720"/>
<comment type="similarity">
    <text evidence="2">Belongs to the EMC6 family.</text>
</comment>
<dbReference type="GO" id="GO:0034975">
    <property type="term" value="P:protein folding in endoplasmic reticulum"/>
    <property type="evidence" value="ECO:0007669"/>
    <property type="project" value="TreeGrafter"/>
</dbReference>
<dbReference type="GO" id="GO:0032977">
    <property type="term" value="F:membrane insertase activity"/>
    <property type="evidence" value="ECO:0007669"/>
    <property type="project" value="EnsemblFungi"/>
</dbReference>
<organism evidence="9 10">
    <name type="scientific">Naumovozyma castellii</name>
    <name type="common">Yeast</name>
    <name type="synonym">Saccharomyces castellii</name>
    <dbReference type="NCBI Taxonomy" id="27288"/>
    <lineage>
        <taxon>Eukaryota</taxon>
        <taxon>Fungi</taxon>
        <taxon>Dikarya</taxon>
        <taxon>Ascomycota</taxon>
        <taxon>Saccharomycotina</taxon>
        <taxon>Saccharomycetes</taxon>
        <taxon>Saccharomycetales</taxon>
        <taxon>Saccharomycetaceae</taxon>
        <taxon>Naumovozyma</taxon>
    </lineage>
</organism>
<evidence type="ECO:0000256" key="3">
    <source>
        <dbReference type="ARBA" id="ARBA00020827"/>
    </source>
</evidence>
<dbReference type="EMBL" id="HE576752">
    <property type="protein sequence ID" value="CCC67241.1"/>
    <property type="molecule type" value="Genomic_DNA"/>
</dbReference>
<dbReference type="Pfam" id="PF07019">
    <property type="entry name" value="EMC6"/>
    <property type="match status" value="1"/>
</dbReference>
<reference key="2">
    <citation type="submission" date="2011-08" db="EMBL/GenBank/DDBJ databases">
        <title>Genome sequence of Naumovozyma castellii.</title>
        <authorList>
            <person name="Gordon J.L."/>
            <person name="Armisen D."/>
            <person name="Proux-Wera E."/>
            <person name="OhEigeartaigh S.S."/>
            <person name="Byrne K.P."/>
            <person name="Wolfe K.H."/>
        </authorList>
    </citation>
    <scope>NUCLEOTIDE SEQUENCE</scope>
    <source>
        <strain>Type strain:CBS 4309</strain>
    </source>
</reference>
<keyword evidence="7 8" id="KW-0472">Membrane</keyword>
<evidence type="ECO:0000256" key="4">
    <source>
        <dbReference type="ARBA" id="ARBA00022692"/>
    </source>
</evidence>
<dbReference type="KEGG" id="ncs:NCAS_0A06830"/>
<dbReference type="InterPro" id="IPR008504">
    <property type="entry name" value="Emc6"/>
</dbReference>
<dbReference type="Proteomes" id="UP000001640">
    <property type="component" value="Chromosome 1"/>
</dbReference>
<reference evidence="9 10" key="1">
    <citation type="journal article" date="2011" name="Proc. Natl. Acad. Sci. U.S.A.">
        <title>Evolutionary erosion of yeast sex chromosomes by mating-type switching accidents.</title>
        <authorList>
            <person name="Gordon J.L."/>
            <person name="Armisen D."/>
            <person name="Proux-Wera E."/>
            <person name="Oheigeartaigh S.S."/>
            <person name="Byrne K.P."/>
            <person name="Wolfe K.H."/>
        </authorList>
    </citation>
    <scope>NUCLEOTIDE SEQUENCE [LARGE SCALE GENOMIC DNA]</scope>
    <source>
        <strain evidence="10">ATCC 76901 / BCRC 22586 / CBS 4309 / NBRC 1992 / NRRL Y-12630</strain>
    </source>
</reference>
<accession>G0V6Z3</accession>
<dbReference type="HOGENOM" id="CLU_110781_4_1_1"/>
<dbReference type="InterPro" id="IPR029008">
    <property type="entry name" value="EMC6-like"/>
</dbReference>
<evidence type="ECO:0000313" key="10">
    <source>
        <dbReference type="Proteomes" id="UP000001640"/>
    </source>
</evidence>
<dbReference type="GO" id="GO:0006644">
    <property type="term" value="P:phospholipid metabolic process"/>
    <property type="evidence" value="ECO:0007669"/>
    <property type="project" value="EnsemblFungi"/>
</dbReference>
<keyword evidence="5" id="KW-0256">Endoplasmic reticulum</keyword>
<dbReference type="GO" id="GO:0045050">
    <property type="term" value="P:protein insertion into ER membrane by stop-transfer membrane-anchor sequence"/>
    <property type="evidence" value="ECO:0007669"/>
    <property type="project" value="EnsemblFungi"/>
</dbReference>
<evidence type="ECO:0000256" key="8">
    <source>
        <dbReference type="SAM" id="Phobius"/>
    </source>
</evidence>
<gene>
    <name evidence="9" type="primary">NCAS0A06830</name>
    <name evidence="9" type="ordered locus">NCAS_0A06830</name>
</gene>
<dbReference type="AlphaFoldDB" id="G0V6Z3"/>
<keyword evidence="10" id="KW-1185">Reference proteome</keyword>
<dbReference type="GO" id="GO:0072546">
    <property type="term" value="C:EMC complex"/>
    <property type="evidence" value="ECO:0007669"/>
    <property type="project" value="EnsemblFungi"/>
</dbReference>
<dbReference type="OMA" id="YPGFLFY"/>
<evidence type="ECO:0000256" key="2">
    <source>
        <dbReference type="ARBA" id="ARBA00009436"/>
    </source>
</evidence>
<keyword evidence="6 8" id="KW-1133">Transmembrane helix</keyword>
<dbReference type="OrthoDB" id="16510at2759"/>
<feature type="transmembrane region" description="Helical" evidence="8">
    <location>
        <begin position="50"/>
        <end position="69"/>
    </location>
</feature>
<evidence type="ECO:0000256" key="1">
    <source>
        <dbReference type="ARBA" id="ARBA00004477"/>
    </source>
</evidence>
<protein>
    <recommendedName>
        <fullName evidence="3">ER membrane protein complex subunit 6</fullName>
    </recommendedName>
</protein>
<sequence length="108" mass="12174">MSQAEDQFSRVRSTVNVGSNKKSLLFVQDSTMLIIGLGAGILQLESLNGFLMFAICYILVSIVFVLWLCEGKPGRFFENPIQDILMDSFFRELMGFIMAWTFSYALVG</sequence>
<proteinExistence type="inferred from homology"/>
<evidence type="ECO:0000256" key="6">
    <source>
        <dbReference type="ARBA" id="ARBA00022989"/>
    </source>
</evidence>
<dbReference type="STRING" id="1064592.G0V6Z3"/>
<dbReference type="RefSeq" id="XP_003673622.1">
    <property type="nucleotide sequence ID" value="XM_003673574.1"/>
</dbReference>
<evidence type="ECO:0000256" key="5">
    <source>
        <dbReference type="ARBA" id="ARBA00022824"/>
    </source>
</evidence>
<name>G0V6Z3_NAUCA</name>
<dbReference type="eggNOG" id="KOG4455">
    <property type="taxonomic scope" value="Eukaryota"/>
</dbReference>
<dbReference type="InParanoid" id="G0V6Z3"/>
<feature type="transmembrane region" description="Helical" evidence="8">
    <location>
        <begin position="89"/>
        <end position="107"/>
    </location>
</feature>
<dbReference type="GO" id="GO:0000045">
    <property type="term" value="P:autophagosome assembly"/>
    <property type="evidence" value="ECO:0007669"/>
    <property type="project" value="TreeGrafter"/>
</dbReference>
<dbReference type="PANTHER" id="PTHR20994:SF0">
    <property type="entry name" value="ER MEMBRANE PROTEIN COMPLEX SUBUNIT 6"/>
    <property type="match status" value="1"/>
</dbReference>
<keyword evidence="4 8" id="KW-0812">Transmembrane</keyword>
<comment type="subcellular location">
    <subcellularLocation>
        <location evidence="1">Endoplasmic reticulum membrane</location>
        <topology evidence="1">Multi-pass membrane protein</topology>
    </subcellularLocation>
</comment>
<evidence type="ECO:0000313" key="9">
    <source>
        <dbReference type="EMBL" id="CCC67241.1"/>
    </source>
</evidence>
<evidence type="ECO:0000256" key="7">
    <source>
        <dbReference type="ARBA" id="ARBA00023136"/>
    </source>
</evidence>
<dbReference type="PANTHER" id="PTHR20994">
    <property type="entry name" value="ER MEMBRANE PROTEIN COMPLEX SUBUNIT 6"/>
    <property type="match status" value="1"/>
</dbReference>
<dbReference type="FunCoup" id="G0V6Z3">
    <property type="interactions" value="41"/>
</dbReference>
<dbReference type="GO" id="GO:0015914">
    <property type="term" value="P:phospholipid transport"/>
    <property type="evidence" value="ECO:0007669"/>
    <property type="project" value="EnsemblFungi"/>
</dbReference>